<dbReference type="Pfam" id="PF00745">
    <property type="entry name" value="GlutR_dimer"/>
    <property type="match status" value="1"/>
</dbReference>
<evidence type="ECO:0000256" key="9">
    <source>
        <dbReference type="HAMAP-Rule" id="MF_00087"/>
    </source>
</evidence>
<dbReference type="FunFam" id="3.40.50.720:FF:000031">
    <property type="entry name" value="Glutamyl-tRNA reductase"/>
    <property type="match status" value="1"/>
</dbReference>
<dbReference type="GO" id="GO:0008883">
    <property type="term" value="F:glutamyl-tRNA reductase activity"/>
    <property type="evidence" value="ECO:0007669"/>
    <property type="project" value="UniProtKB-UniRule"/>
</dbReference>
<evidence type="ECO:0000313" key="19">
    <source>
        <dbReference type="Proteomes" id="UP000242869"/>
    </source>
</evidence>
<feature type="active site" description="Nucleophile" evidence="9 10">
    <location>
        <position position="50"/>
    </location>
</feature>
<comment type="pathway">
    <text evidence="1 9 14">Porphyrin-containing compound metabolism; protoporphyrin-IX biosynthesis; 5-aminolevulinate from L-glutamyl-tRNA(Glu): step 1/2.</text>
</comment>
<dbReference type="UniPathway" id="UPA00251">
    <property type="reaction ID" value="UER00316"/>
</dbReference>
<feature type="binding site" evidence="9 12">
    <location>
        <begin position="185"/>
        <end position="190"/>
    </location>
    <ligand>
        <name>NADP(+)</name>
        <dbReference type="ChEBI" id="CHEBI:58349"/>
    </ligand>
</feature>
<dbReference type="SUPFAM" id="SSF69075">
    <property type="entry name" value="Glutamyl tRNA-reductase dimerization domain"/>
    <property type="match status" value="1"/>
</dbReference>
<dbReference type="Gene3D" id="3.30.460.30">
    <property type="entry name" value="Glutamyl-tRNA reductase, N-terminal domain"/>
    <property type="match status" value="1"/>
</dbReference>
<dbReference type="RefSeq" id="WP_091197861.1">
    <property type="nucleotide sequence ID" value="NZ_FOVE01000026.1"/>
</dbReference>
<keyword evidence="6 9" id="KW-0627">Porphyrin biosynthesis</keyword>
<dbReference type="HAMAP" id="MF_00087">
    <property type="entry name" value="Glu_tRNA_reductase"/>
    <property type="match status" value="1"/>
</dbReference>
<dbReference type="NCBIfam" id="TIGR01035">
    <property type="entry name" value="hemA"/>
    <property type="match status" value="1"/>
</dbReference>
<feature type="domain" description="Glutamyl-tRNA reductase N-terminal" evidence="17">
    <location>
        <begin position="6"/>
        <end position="152"/>
    </location>
</feature>
<evidence type="ECO:0000256" key="13">
    <source>
        <dbReference type="PIRSR" id="PIRSR000445-4"/>
    </source>
</evidence>
<dbReference type="InterPro" id="IPR000343">
    <property type="entry name" value="4pyrrol_synth_GluRdtase"/>
</dbReference>
<dbReference type="InterPro" id="IPR018214">
    <property type="entry name" value="GluRdtase_CS"/>
</dbReference>
<dbReference type="STRING" id="83765.SAMN05660284_02691"/>
<reference evidence="19" key="1">
    <citation type="submission" date="2016-10" db="EMBL/GenBank/DDBJ databases">
        <authorList>
            <person name="Varghese N."/>
            <person name="Submissions S."/>
        </authorList>
    </citation>
    <scope>NUCLEOTIDE SEQUENCE [LARGE SCALE GENOMIC DNA]</scope>
    <source>
        <strain evidence="19">DSM 6150</strain>
    </source>
</reference>
<dbReference type="Pfam" id="PF05201">
    <property type="entry name" value="GlutR_N"/>
    <property type="match status" value="1"/>
</dbReference>
<dbReference type="GO" id="GO:0019353">
    <property type="term" value="P:protoporphyrinogen IX biosynthetic process from glutamate"/>
    <property type="evidence" value="ECO:0007669"/>
    <property type="project" value="TreeGrafter"/>
</dbReference>
<sequence>MKLVVLGLNHRTAPLALRELLAFTPAELPEALLDLTALRGVYEAAIVSTCNRTELYCNTRDPELVRQWLEAARSRAGRDLADSLYCHEGDDAVRHVFRVAAGLDSMVLGEAQILGQVKEAERVAREAGTLGLLLNGLFQRAFAVAKEVRTETRIGSASVSMAAAAVRLAGRTFPDLSQARVLFVGAGEMIELCARHFHASQPRGMAIANRTHGRGDALAREFGAEAILLSDLNTRLAEFDVVVTSTASTLPIIGKGLVERALRARDRRPVFMLDLAVPRDIEAEVAELPEVHLHTVDDLAEVVRQGVEARQAEVEVAEAIIAERVDDFSHWLASRALAPTIRSLKDQADRIARHETARARKKLTAGDPAERVLEELAVQLANKFLHAPFAALNAAQEDEQEELVKLIRRLYRLHDQD</sequence>
<comment type="miscellaneous">
    <text evidence="9">During catalysis, the active site Cys acts as a nucleophile attacking the alpha-carbonyl group of tRNA-bound glutamate with the formation of a thioester intermediate between enzyme and glutamate, and the concomitant release of tRNA(Glu). The thioester intermediate is finally reduced by direct hydride transfer from NADPH, to form the product GSA.</text>
</comment>
<feature type="binding site" evidence="9 11">
    <location>
        <position position="116"/>
    </location>
    <ligand>
        <name>substrate</name>
    </ligand>
</feature>
<keyword evidence="19" id="KW-1185">Reference proteome</keyword>
<dbReference type="Gene3D" id="3.40.50.720">
    <property type="entry name" value="NAD(P)-binding Rossmann-like Domain"/>
    <property type="match status" value="1"/>
</dbReference>
<comment type="subunit">
    <text evidence="9">Homodimer.</text>
</comment>
<dbReference type="SUPFAM" id="SSF51735">
    <property type="entry name" value="NAD(P)-binding Rossmann-fold domains"/>
    <property type="match status" value="1"/>
</dbReference>
<comment type="function">
    <text evidence="9">Catalyzes the NADPH-dependent reduction of glutamyl-tRNA(Glu) to glutamate 1-semialdehyde (GSA).</text>
</comment>
<evidence type="ECO:0000256" key="14">
    <source>
        <dbReference type="RuleBase" id="RU000584"/>
    </source>
</evidence>
<dbReference type="EC" id="1.2.1.70" evidence="3 9"/>
<dbReference type="InterPro" id="IPR036291">
    <property type="entry name" value="NAD(P)-bd_dom_sf"/>
</dbReference>
<evidence type="ECO:0000256" key="5">
    <source>
        <dbReference type="ARBA" id="ARBA00023002"/>
    </source>
</evidence>
<dbReference type="PANTHER" id="PTHR43013">
    <property type="entry name" value="GLUTAMYL-TRNA REDUCTASE"/>
    <property type="match status" value="1"/>
</dbReference>
<comment type="catalytic activity">
    <reaction evidence="7 9 14">
        <text>(S)-4-amino-5-oxopentanoate + tRNA(Glu) + NADP(+) = L-glutamyl-tRNA(Glu) + NADPH + H(+)</text>
        <dbReference type="Rhea" id="RHEA:12344"/>
        <dbReference type="Rhea" id="RHEA-COMP:9663"/>
        <dbReference type="Rhea" id="RHEA-COMP:9680"/>
        <dbReference type="ChEBI" id="CHEBI:15378"/>
        <dbReference type="ChEBI" id="CHEBI:57501"/>
        <dbReference type="ChEBI" id="CHEBI:57783"/>
        <dbReference type="ChEBI" id="CHEBI:58349"/>
        <dbReference type="ChEBI" id="CHEBI:78442"/>
        <dbReference type="ChEBI" id="CHEBI:78520"/>
        <dbReference type="EC" id="1.2.1.70"/>
    </reaction>
</comment>
<feature type="site" description="Important for activity" evidence="9 13">
    <location>
        <position position="95"/>
    </location>
</feature>
<name>A0A1I5DL77_9NEIS</name>
<dbReference type="FunFam" id="3.30.460.30:FF:000001">
    <property type="entry name" value="Glutamyl-tRNA reductase"/>
    <property type="match status" value="1"/>
</dbReference>
<evidence type="ECO:0000256" key="4">
    <source>
        <dbReference type="ARBA" id="ARBA00022857"/>
    </source>
</evidence>
<feature type="binding site" evidence="9 11">
    <location>
        <position position="105"/>
    </location>
    <ligand>
        <name>substrate</name>
    </ligand>
</feature>
<keyword evidence="5 9" id="KW-0560">Oxidoreductase</keyword>
<dbReference type="InterPro" id="IPR006151">
    <property type="entry name" value="Shikm_DH/Glu-tRNA_Rdtase"/>
</dbReference>
<dbReference type="CDD" id="cd05213">
    <property type="entry name" value="NAD_bind_Glutamyl_tRNA_reduct"/>
    <property type="match status" value="1"/>
</dbReference>
<feature type="binding site" evidence="9 11">
    <location>
        <begin position="110"/>
        <end position="112"/>
    </location>
    <ligand>
        <name>substrate</name>
    </ligand>
</feature>
<evidence type="ECO:0000313" key="18">
    <source>
        <dbReference type="EMBL" id="SFO00009.1"/>
    </source>
</evidence>
<evidence type="ECO:0000259" key="16">
    <source>
        <dbReference type="Pfam" id="PF01488"/>
    </source>
</evidence>
<evidence type="ECO:0000256" key="12">
    <source>
        <dbReference type="PIRSR" id="PIRSR000445-3"/>
    </source>
</evidence>
<feature type="domain" description="Quinate/shikimate 5-dehydrogenase/glutamyl-tRNA reductase" evidence="16">
    <location>
        <begin position="168"/>
        <end position="302"/>
    </location>
</feature>
<evidence type="ECO:0000256" key="1">
    <source>
        <dbReference type="ARBA" id="ARBA00005059"/>
    </source>
</evidence>
<comment type="similarity">
    <text evidence="2 9 14">Belongs to the glutamyl-tRNA reductase family.</text>
</comment>
<proteinExistence type="inferred from homology"/>
<dbReference type="SUPFAM" id="SSF69742">
    <property type="entry name" value="Glutamyl tRNA-reductase catalytic, N-terminal domain"/>
    <property type="match status" value="1"/>
</dbReference>
<dbReference type="EMBL" id="FOVE01000026">
    <property type="protein sequence ID" value="SFO00009.1"/>
    <property type="molecule type" value="Genomic_DNA"/>
</dbReference>
<dbReference type="GO" id="GO:0050661">
    <property type="term" value="F:NADP binding"/>
    <property type="evidence" value="ECO:0007669"/>
    <property type="project" value="InterPro"/>
</dbReference>
<evidence type="ECO:0000256" key="3">
    <source>
        <dbReference type="ARBA" id="ARBA00012970"/>
    </source>
</evidence>
<organism evidence="18 19">
    <name type="scientific">Formivibrio citricus</name>
    <dbReference type="NCBI Taxonomy" id="83765"/>
    <lineage>
        <taxon>Bacteria</taxon>
        <taxon>Pseudomonadati</taxon>
        <taxon>Pseudomonadota</taxon>
        <taxon>Betaproteobacteria</taxon>
        <taxon>Neisseriales</taxon>
        <taxon>Chitinibacteraceae</taxon>
        <taxon>Formivibrio</taxon>
    </lineage>
</organism>
<evidence type="ECO:0000259" key="17">
    <source>
        <dbReference type="Pfam" id="PF05201"/>
    </source>
</evidence>
<evidence type="ECO:0000256" key="2">
    <source>
        <dbReference type="ARBA" id="ARBA00005916"/>
    </source>
</evidence>
<dbReference type="AlphaFoldDB" id="A0A1I5DL77"/>
<evidence type="ECO:0000256" key="10">
    <source>
        <dbReference type="PIRSR" id="PIRSR000445-1"/>
    </source>
</evidence>
<keyword evidence="4 9" id="KW-0521">NADP</keyword>
<accession>A0A1I5DL77</accession>
<feature type="binding site" evidence="9 11">
    <location>
        <begin position="49"/>
        <end position="52"/>
    </location>
    <ligand>
        <name>substrate</name>
    </ligand>
</feature>
<dbReference type="Pfam" id="PF01488">
    <property type="entry name" value="Shikimate_DH"/>
    <property type="match status" value="1"/>
</dbReference>
<evidence type="ECO:0000256" key="8">
    <source>
        <dbReference type="ARBA" id="ARBA00068659"/>
    </source>
</evidence>
<protein>
    <recommendedName>
        <fullName evidence="8 9">Glutamyl-tRNA reductase</fullName>
        <shortName evidence="9">GluTR</shortName>
        <ecNumber evidence="3 9">1.2.1.70</ecNumber>
    </recommendedName>
</protein>
<evidence type="ECO:0000256" key="11">
    <source>
        <dbReference type="PIRSR" id="PIRSR000445-2"/>
    </source>
</evidence>
<evidence type="ECO:0000259" key="15">
    <source>
        <dbReference type="Pfam" id="PF00745"/>
    </source>
</evidence>
<comment type="domain">
    <text evidence="9">Possesses an unusual extended V-shaped dimeric structure with each monomer consisting of three distinct domains arranged along a curved 'spinal' alpha-helix. The N-terminal catalytic domain specifically recognizes the glutamate moiety of the substrate. The second domain is the NADPH-binding domain, and the third C-terminal domain is responsible for dimerization.</text>
</comment>
<dbReference type="InterPro" id="IPR015895">
    <property type="entry name" value="4pyrrol_synth_GluRdtase_N"/>
</dbReference>
<gene>
    <name evidence="9" type="primary">hemA</name>
    <name evidence="18" type="ORF">SAMN05660284_02691</name>
</gene>
<dbReference type="PIRSF" id="PIRSF000445">
    <property type="entry name" value="4pyrrol_synth_GluRdtase"/>
    <property type="match status" value="1"/>
</dbReference>
<evidence type="ECO:0000256" key="7">
    <source>
        <dbReference type="ARBA" id="ARBA00047464"/>
    </source>
</evidence>
<dbReference type="OrthoDB" id="110209at2"/>
<dbReference type="InterPro" id="IPR036453">
    <property type="entry name" value="GluRdtase_dimer_dom_sf"/>
</dbReference>
<dbReference type="Proteomes" id="UP000242869">
    <property type="component" value="Unassembled WGS sequence"/>
</dbReference>
<dbReference type="PANTHER" id="PTHR43013:SF1">
    <property type="entry name" value="GLUTAMYL-TRNA REDUCTASE"/>
    <property type="match status" value="1"/>
</dbReference>
<dbReference type="PROSITE" id="PS00747">
    <property type="entry name" value="GLUTR"/>
    <property type="match status" value="1"/>
</dbReference>
<dbReference type="InterPro" id="IPR036343">
    <property type="entry name" value="GluRdtase_N_sf"/>
</dbReference>
<feature type="domain" description="Tetrapyrrole biosynthesis glutamyl-tRNA reductase dimerisation" evidence="15">
    <location>
        <begin position="317"/>
        <end position="413"/>
    </location>
</feature>
<dbReference type="InterPro" id="IPR015896">
    <property type="entry name" value="4pyrrol_synth_GluRdtase_dimer"/>
</dbReference>
<evidence type="ECO:0000256" key="6">
    <source>
        <dbReference type="ARBA" id="ARBA00023244"/>
    </source>
</evidence>